<feature type="compositionally biased region" description="Basic residues" evidence="1">
    <location>
        <begin position="224"/>
        <end position="239"/>
    </location>
</feature>
<protein>
    <submittedName>
        <fullName evidence="2">Circadian phase modifier</fullName>
    </submittedName>
</protein>
<feature type="compositionally biased region" description="Basic residues" evidence="1">
    <location>
        <begin position="132"/>
        <end position="154"/>
    </location>
</feature>
<feature type="compositionally biased region" description="Basic residues" evidence="1">
    <location>
        <begin position="7"/>
        <end position="24"/>
    </location>
</feature>
<dbReference type="EMBL" id="CADCTB010000050">
    <property type="protein sequence ID" value="CAA9222920.1"/>
    <property type="molecule type" value="Genomic_DNA"/>
</dbReference>
<name>A0A6J4HJC2_9ACTN</name>
<feature type="compositionally biased region" description="Basic residues" evidence="1">
    <location>
        <begin position="203"/>
        <end position="214"/>
    </location>
</feature>
<feature type="region of interest" description="Disordered" evidence="1">
    <location>
        <begin position="1"/>
        <end position="247"/>
    </location>
</feature>
<feature type="non-terminal residue" evidence="2">
    <location>
        <position position="1"/>
    </location>
</feature>
<evidence type="ECO:0000256" key="1">
    <source>
        <dbReference type="SAM" id="MobiDB-lite"/>
    </source>
</evidence>
<feature type="compositionally biased region" description="Basic residues" evidence="1">
    <location>
        <begin position="63"/>
        <end position="76"/>
    </location>
</feature>
<proteinExistence type="predicted"/>
<feature type="compositionally biased region" description="Gly residues" evidence="1">
    <location>
        <begin position="116"/>
        <end position="129"/>
    </location>
</feature>
<dbReference type="AlphaFoldDB" id="A0A6J4HJC2"/>
<feature type="compositionally biased region" description="Basic and acidic residues" evidence="1">
    <location>
        <begin position="192"/>
        <end position="202"/>
    </location>
</feature>
<reference evidence="2" key="1">
    <citation type="submission" date="2020-02" db="EMBL/GenBank/DDBJ databases">
        <authorList>
            <person name="Meier V. D."/>
        </authorList>
    </citation>
    <scope>NUCLEOTIDE SEQUENCE</scope>
    <source>
        <strain evidence="2">AVDCRST_MAG10</strain>
    </source>
</reference>
<sequence length="247" mass="26894">GRDRSPAHARRRALRRAVGRRRRGPPAAPPLRRSRLRQGRPPPHSAPGPARGGLRPREVARAVCRHRGRAAGRGGRRAGPAHPGERRAGRGGAGAQPGRGPHGLDARLAQSPAPPGTGGGPDRGHGGPARGPRVRGHSHGPRPYPRARRRRGRGGRPPPAGHGRRARRGRRHRGDRRHGGGAGQPGRRHHARSGDRRPDQHWVRRRARRGHRPAVHALLVCRGPHGRGHRQRLRRRLRGAPHPPGPM</sequence>
<feature type="compositionally biased region" description="Gly residues" evidence="1">
    <location>
        <begin position="90"/>
        <end position="101"/>
    </location>
</feature>
<feature type="non-terminal residue" evidence="2">
    <location>
        <position position="247"/>
    </location>
</feature>
<gene>
    <name evidence="2" type="ORF">AVDCRST_MAG10-769</name>
</gene>
<organism evidence="2">
    <name type="scientific">uncultured Acidimicrobiales bacterium</name>
    <dbReference type="NCBI Taxonomy" id="310071"/>
    <lineage>
        <taxon>Bacteria</taxon>
        <taxon>Bacillati</taxon>
        <taxon>Actinomycetota</taxon>
        <taxon>Acidimicrobiia</taxon>
        <taxon>Acidimicrobiales</taxon>
        <taxon>environmental samples</taxon>
    </lineage>
</organism>
<accession>A0A6J4HJC2</accession>
<evidence type="ECO:0000313" key="2">
    <source>
        <dbReference type="EMBL" id="CAA9222920.1"/>
    </source>
</evidence>
<feature type="compositionally biased region" description="Basic residues" evidence="1">
    <location>
        <begin position="162"/>
        <end position="176"/>
    </location>
</feature>